<keyword evidence="2" id="KW-1185">Reference proteome</keyword>
<name>A0ABQ6R337_9BACT</name>
<evidence type="ECO:0000313" key="2">
    <source>
        <dbReference type="Proteomes" id="UP001342631"/>
    </source>
</evidence>
<proteinExistence type="predicted"/>
<dbReference type="EMBL" id="BTTX01000009">
    <property type="protein sequence ID" value="GMU10652.1"/>
    <property type="molecule type" value="Genomic_DNA"/>
</dbReference>
<dbReference type="Proteomes" id="UP001342631">
    <property type="component" value="Unassembled WGS sequence"/>
</dbReference>
<evidence type="ECO:0000313" key="1">
    <source>
        <dbReference type="EMBL" id="GMU10652.1"/>
    </source>
</evidence>
<gene>
    <name evidence="1" type="ORF">ASNO1_69060</name>
</gene>
<accession>A0ABQ6R337</accession>
<sequence>MPTKMKKAFPDPSYRDPAWSAFCEEVSEVSGLAPRDWPRFRAGIKQVERRHAGRVPAASLRRYLAESVFFCAAHWGQTPRVVRGALRAYLKHPLDTRMYSYTAAEYWQWAYKVSPADLPAAEAMLAEVREYLPSLDDHERRNTEGLMAFLERQRR</sequence>
<protein>
    <submittedName>
        <fullName evidence="1">Uncharacterized protein</fullName>
    </submittedName>
</protein>
<reference evidence="1 2" key="1">
    <citation type="journal article" date="2024" name="Arch. Microbiol.">
        <title>Corallococcus caeni sp. nov., a novel myxobacterium isolated from activated sludge.</title>
        <authorList>
            <person name="Tomita S."/>
            <person name="Nakai R."/>
            <person name="Kuroda K."/>
            <person name="Kurashita H."/>
            <person name="Hatamoto M."/>
            <person name="Yamaguchi T."/>
            <person name="Narihiro T."/>
        </authorList>
    </citation>
    <scope>NUCLEOTIDE SEQUENCE [LARGE SCALE GENOMIC DNA]</scope>
    <source>
        <strain evidence="1 2">NO1</strain>
    </source>
</reference>
<organism evidence="1 2">
    <name type="scientific">Corallococcus caeni</name>
    <dbReference type="NCBI Taxonomy" id="3082388"/>
    <lineage>
        <taxon>Bacteria</taxon>
        <taxon>Pseudomonadati</taxon>
        <taxon>Myxococcota</taxon>
        <taxon>Myxococcia</taxon>
        <taxon>Myxococcales</taxon>
        <taxon>Cystobacterineae</taxon>
        <taxon>Myxococcaceae</taxon>
        <taxon>Corallococcus</taxon>
    </lineage>
</organism>
<comment type="caution">
    <text evidence="1">The sequence shown here is derived from an EMBL/GenBank/DDBJ whole genome shotgun (WGS) entry which is preliminary data.</text>
</comment>